<proteinExistence type="predicted"/>
<keyword evidence="3" id="KW-1185">Reference proteome</keyword>
<organism evidence="2 3">
    <name type="scientific">Forsythia ovata</name>
    <dbReference type="NCBI Taxonomy" id="205694"/>
    <lineage>
        <taxon>Eukaryota</taxon>
        <taxon>Viridiplantae</taxon>
        <taxon>Streptophyta</taxon>
        <taxon>Embryophyta</taxon>
        <taxon>Tracheophyta</taxon>
        <taxon>Spermatophyta</taxon>
        <taxon>Magnoliopsida</taxon>
        <taxon>eudicotyledons</taxon>
        <taxon>Gunneridae</taxon>
        <taxon>Pentapetalae</taxon>
        <taxon>asterids</taxon>
        <taxon>lamiids</taxon>
        <taxon>Lamiales</taxon>
        <taxon>Oleaceae</taxon>
        <taxon>Forsythieae</taxon>
        <taxon>Forsythia</taxon>
    </lineage>
</organism>
<feature type="region of interest" description="Disordered" evidence="1">
    <location>
        <begin position="99"/>
        <end position="129"/>
    </location>
</feature>
<dbReference type="AlphaFoldDB" id="A0ABD1WIU3"/>
<feature type="compositionally biased region" description="Pro residues" evidence="1">
    <location>
        <begin position="109"/>
        <end position="128"/>
    </location>
</feature>
<comment type="caution">
    <text evidence="2">The sequence shown here is derived from an EMBL/GenBank/DDBJ whole genome shotgun (WGS) entry which is preliminary data.</text>
</comment>
<dbReference type="EMBL" id="JBFOLJ010000003">
    <property type="protein sequence ID" value="KAL2549599.1"/>
    <property type="molecule type" value="Genomic_DNA"/>
</dbReference>
<name>A0ABD1WIU3_9LAMI</name>
<dbReference type="Proteomes" id="UP001604277">
    <property type="component" value="Unassembled WGS sequence"/>
</dbReference>
<reference evidence="3" key="1">
    <citation type="submission" date="2024-07" db="EMBL/GenBank/DDBJ databases">
        <title>Two chromosome-level genome assemblies of Korean endemic species Abeliophyllum distichum and Forsythia ovata (Oleaceae).</title>
        <authorList>
            <person name="Jang H."/>
        </authorList>
    </citation>
    <scope>NUCLEOTIDE SEQUENCE [LARGE SCALE GENOMIC DNA]</scope>
</reference>
<evidence type="ECO:0000313" key="2">
    <source>
        <dbReference type="EMBL" id="KAL2549599.1"/>
    </source>
</evidence>
<accession>A0ABD1WIU3</accession>
<gene>
    <name evidence="2" type="ORF">Fot_11129</name>
</gene>
<evidence type="ECO:0000313" key="3">
    <source>
        <dbReference type="Proteomes" id="UP001604277"/>
    </source>
</evidence>
<sequence length="209" mass="22968">MRNPIHDNNGESIFLVHQKLLICELIVFDHLRSKLIAGSILRISSWMTSLSLRPQKMKEETQDYSGEIGGINKYTFRNIPVYSVDEEKHIPPPEVLVSAPLQSMSSPPQSKPLPPHSSPSFQPSPQPSPVAVLAEDVLQPSSSQEPGPFPIPTDCTQAKDLMGALDAMEEVGPSSLSEMFSNGTSTMDIGVDDIYFDDSDSHDEAKSYL</sequence>
<protein>
    <submittedName>
        <fullName evidence="2">Uncharacterized protein</fullName>
    </submittedName>
</protein>
<evidence type="ECO:0000256" key="1">
    <source>
        <dbReference type="SAM" id="MobiDB-lite"/>
    </source>
</evidence>